<comment type="similarity">
    <text evidence="2">Belongs to the p53 family.</text>
</comment>
<protein>
    <recommendedName>
        <fullName evidence="14">p53 DNA-binding domain-containing protein</fullName>
    </recommendedName>
</protein>
<feature type="binding site" evidence="11">
    <location>
        <position position="227"/>
    </location>
    <ligand>
        <name>Zn(2+)</name>
        <dbReference type="ChEBI" id="CHEBI:29105"/>
    </ligand>
</feature>
<dbReference type="GO" id="GO:0000981">
    <property type="term" value="F:DNA-binding transcription factor activity, RNA polymerase II-specific"/>
    <property type="evidence" value="ECO:0007669"/>
    <property type="project" value="TreeGrafter"/>
</dbReference>
<dbReference type="EMBL" id="KZ308579">
    <property type="protein sequence ID" value="KAG8231834.1"/>
    <property type="molecule type" value="Genomic_DNA"/>
</dbReference>
<dbReference type="InterPro" id="IPR008967">
    <property type="entry name" value="p53-like_TF_DNA-bd_sf"/>
</dbReference>
<keyword evidence="3" id="KW-0053">Apoptosis</keyword>
<dbReference type="InterPro" id="IPR011615">
    <property type="entry name" value="p53_DNA-bd"/>
</dbReference>
<keyword evidence="16" id="KW-1185">Reference proteome</keyword>
<reference evidence="15" key="1">
    <citation type="submission" date="2013-04" db="EMBL/GenBank/DDBJ databases">
        <authorList>
            <person name="Qu J."/>
            <person name="Murali S.C."/>
            <person name="Bandaranaike D."/>
            <person name="Bellair M."/>
            <person name="Blankenburg K."/>
            <person name="Chao H."/>
            <person name="Dinh H."/>
            <person name="Doddapaneni H."/>
            <person name="Downs B."/>
            <person name="Dugan-Rocha S."/>
            <person name="Elkadiri S."/>
            <person name="Gnanaolivu R.D."/>
            <person name="Hernandez B."/>
            <person name="Javaid M."/>
            <person name="Jayaseelan J.C."/>
            <person name="Lee S."/>
            <person name="Li M."/>
            <person name="Ming W."/>
            <person name="Munidasa M."/>
            <person name="Muniz J."/>
            <person name="Nguyen L."/>
            <person name="Ongeri F."/>
            <person name="Osuji N."/>
            <person name="Pu L.-L."/>
            <person name="Puazo M."/>
            <person name="Qu C."/>
            <person name="Quiroz J."/>
            <person name="Raj R."/>
            <person name="Weissenberger G."/>
            <person name="Xin Y."/>
            <person name="Zou X."/>
            <person name="Han Y."/>
            <person name="Richards S."/>
            <person name="Worley K."/>
            <person name="Muzny D."/>
            <person name="Gibbs R."/>
        </authorList>
    </citation>
    <scope>NUCLEOTIDE SEQUENCE</scope>
    <source>
        <strain evidence="15">Sampled in the wild</strain>
    </source>
</reference>
<evidence type="ECO:0000256" key="12">
    <source>
        <dbReference type="PIRSR" id="PIRSR602117-2"/>
    </source>
</evidence>
<dbReference type="InterPro" id="IPR012346">
    <property type="entry name" value="p53/RUNT-type_TF_DNA-bd_sf"/>
</dbReference>
<evidence type="ECO:0000256" key="2">
    <source>
        <dbReference type="ARBA" id="ARBA00006167"/>
    </source>
</evidence>
<name>A0A8K0KAZ8_LADFU</name>
<dbReference type="Proteomes" id="UP000792457">
    <property type="component" value="Unassembled WGS sequence"/>
</dbReference>
<feature type="binding site" evidence="11">
    <location>
        <position position="162"/>
    </location>
    <ligand>
        <name>Zn(2+)</name>
        <dbReference type="ChEBI" id="CHEBI:29105"/>
    </ligand>
</feature>
<dbReference type="InterPro" id="IPR002117">
    <property type="entry name" value="p53_tumour_suppressor"/>
</dbReference>
<comment type="caution">
    <text evidence="15">The sequence shown here is derived from an EMBL/GenBank/DDBJ whole genome shotgun (WGS) entry which is preliminary data.</text>
</comment>
<gene>
    <name evidence="15" type="ORF">J437_LFUL008605</name>
</gene>
<dbReference type="Pfam" id="PF00870">
    <property type="entry name" value="P53"/>
    <property type="match status" value="1"/>
</dbReference>
<keyword evidence="10" id="KW-0539">Nucleus</keyword>
<dbReference type="CDD" id="cd08367">
    <property type="entry name" value="P53"/>
    <property type="match status" value="1"/>
</dbReference>
<evidence type="ECO:0000256" key="1">
    <source>
        <dbReference type="ARBA" id="ARBA00004123"/>
    </source>
</evidence>
<evidence type="ECO:0000256" key="9">
    <source>
        <dbReference type="ARBA" id="ARBA00023163"/>
    </source>
</evidence>
<evidence type="ECO:0000256" key="8">
    <source>
        <dbReference type="ARBA" id="ARBA00023159"/>
    </source>
</evidence>
<feature type="binding site" evidence="11">
    <location>
        <position position="223"/>
    </location>
    <ligand>
        <name>Zn(2+)</name>
        <dbReference type="ChEBI" id="CHEBI:29105"/>
    </ligand>
</feature>
<comment type="subcellular location">
    <subcellularLocation>
        <location evidence="1">Nucleus</location>
    </subcellularLocation>
</comment>
<dbReference type="AlphaFoldDB" id="A0A8K0KAZ8"/>
<dbReference type="GO" id="GO:0000978">
    <property type="term" value="F:RNA polymerase II cis-regulatory region sequence-specific DNA binding"/>
    <property type="evidence" value="ECO:0007669"/>
    <property type="project" value="TreeGrafter"/>
</dbReference>
<evidence type="ECO:0000256" key="5">
    <source>
        <dbReference type="ARBA" id="ARBA00022833"/>
    </source>
</evidence>
<keyword evidence="7" id="KW-0238">DNA-binding</keyword>
<keyword evidence="8" id="KW-0010">Activator</keyword>
<evidence type="ECO:0000256" key="4">
    <source>
        <dbReference type="ARBA" id="ARBA00022723"/>
    </source>
</evidence>
<dbReference type="Gene3D" id="2.60.40.720">
    <property type="match status" value="1"/>
</dbReference>
<dbReference type="SUPFAM" id="SSF49417">
    <property type="entry name" value="p53-like transcription factors"/>
    <property type="match status" value="1"/>
</dbReference>
<dbReference type="GO" id="GO:0046872">
    <property type="term" value="F:metal ion binding"/>
    <property type="evidence" value="ECO:0007669"/>
    <property type="project" value="UniProtKB-KW"/>
</dbReference>
<keyword evidence="6" id="KW-0805">Transcription regulation</keyword>
<organism evidence="15 16">
    <name type="scientific">Ladona fulva</name>
    <name type="common">Scarce chaser dragonfly</name>
    <name type="synonym">Libellula fulva</name>
    <dbReference type="NCBI Taxonomy" id="123851"/>
    <lineage>
        <taxon>Eukaryota</taxon>
        <taxon>Metazoa</taxon>
        <taxon>Ecdysozoa</taxon>
        <taxon>Arthropoda</taxon>
        <taxon>Hexapoda</taxon>
        <taxon>Insecta</taxon>
        <taxon>Pterygota</taxon>
        <taxon>Palaeoptera</taxon>
        <taxon>Odonata</taxon>
        <taxon>Epiprocta</taxon>
        <taxon>Anisoptera</taxon>
        <taxon>Libelluloidea</taxon>
        <taxon>Libellulidae</taxon>
        <taxon>Ladona</taxon>
    </lineage>
</organism>
<evidence type="ECO:0000256" key="6">
    <source>
        <dbReference type="ARBA" id="ARBA00023015"/>
    </source>
</evidence>
<keyword evidence="5 11" id="KW-0862">Zinc</keyword>
<dbReference type="PRINTS" id="PR00386">
    <property type="entry name" value="P53SUPPRESSR"/>
</dbReference>
<reference evidence="15" key="2">
    <citation type="submission" date="2017-10" db="EMBL/GenBank/DDBJ databases">
        <title>Ladona fulva Genome sequencing and assembly.</title>
        <authorList>
            <person name="Murali S."/>
            <person name="Richards S."/>
            <person name="Bandaranaike D."/>
            <person name="Bellair M."/>
            <person name="Blankenburg K."/>
            <person name="Chao H."/>
            <person name="Dinh H."/>
            <person name="Doddapaneni H."/>
            <person name="Dugan-Rocha S."/>
            <person name="Elkadiri S."/>
            <person name="Gnanaolivu R."/>
            <person name="Hernandez B."/>
            <person name="Skinner E."/>
            <person name="Javaid M."/>
            <person name="Lee S."/>
            <person name="Li M."/>
            <person name="Ming W."/>
            <person name="Munidasa M."/>
            <person name="Muniz J."/>
            <person name="Nguyen L."/>
            <person name="Hughes D."/>
            <person name="Osuji N."/>
            <person name="Pu L.-L."/>
            <person name="Puazo M."/>
            <person name="Qu C."/>
            <person name="Quiroz J."/>
            <person name="Raj R."/>
            <person name="Weissenberger G."/>
            <person name="Xin Y."/>
            <person name="Zou X."/>
            <person name="Han Y."/>
            <person name="Worley K."/>
            <person name="Muzny D."/>
            <person name="Gibbs R."/>
        </authorList>
    </citation>
    <scope>NUCLEOTIDE SEQUENCE</scope>
    <source>
        <strain evidence="15">Sampled in the wild</strain>
    </source>
</reference>
<dbReference type="PANTHER" id="PTHR11447:SF16">
    <property type="entry name" value="P53 PROTEIN LONG FORM VARIANT 1"/>
    <property type="match status" value="1"/>
</dbReference>
<feature type="domain" description="p53 DNA-binding" evidence="14">
    <location>
        <begin position="86"/>
        <end position="272"/>
    </location>
</feature>
<keyword evidence="4 11" id="KW-0479">Metal-binding</keyword>
<dbReference type="OrthoDB" id="5915660at2759"/>
<accession>A0A8K0KAZ8</accession>
<evidence type="ECO:0000256" key="10">
    <source>
        <dbReference type="ARBA" id="ARBA00023242"/>
    </source>
</evidence>
<evidence type="ECO:0000256" key="11">
    <source>
        <dbReference type="PIRSR" id="PIRSR602117-1"/>
    </source>
</evidence>
<sequence>MCSYRKGTERLRYLSYWKAEAMVTKGEEFQSSQDALLSENELKYIQEQIGGSFDWPTLTDVGGRYSEEEKFKVAIPPSPTSSLPSAEEWDGPYDFQLLVNTMNANKKTWLHSSSLNKIFIDVNKSIPLQFKINCPDDGEAFFIRALPVYTISQHMTYPVNRCPLHLKEDESKGLASQNHVVRCEDFRALYECDEESKRYSVVTPLGCPQPGSDVVTLMYSFACKSSCCGGMNRRPVMVIFTLEKDNLVVGRKTMNFRVCSCPKRDKEKEEKSALEEKLQNNPGKKPMEAQNQKESSMNCIQGAAHYREILRYLIMLKNAEYLETGSQEALSAKEEYEGLCLNGGRATFDPQYIKLVLMRYYYHDMRYIIYKCDFENLILKIL</sequence>
<evidence type="ECO:0000313" key="16">
    <source>
        <dbReference type="Proteomes" id="UP000792457"/>
    </source>
</evidence>
<evidence type="ECO:0000259" key="14">
    <source>
        <dbReference type="Pfam" id="PF00870"/>
    </source>
</evidence>
<feature type="region of interest" description="Disordered" evidence="13">
    <location>
        <begin position="270"/>
        <end position="296"/>
    </location>
</feature>
<keyword evidence="9" id="KW-0804">Transcription</keyword>
<evidence type="ECO:0000313" key="15">
    <source>
        <dbReference type="EMBL" id="KAG8231834.1"/>
    </source>
</evidence>
<dbReference type="GO" id="GO:0006915">
    <property type="term" value="P:apoptotic process"/>
    <property type="evidence" value="ECO:0007669"/>
    <property type="project" value="UniProtKB-KW"/>
</dbReference>
<proteinExistence type="inferred from homology"/>
<comment type="cofactor">
    <cofactor evidence="11">
        <name>Zn(2+)</name>
        <dbReference type="ChEBI" id="CHEBI:29105"/>
    </cofactor>
    <text evidence="11">Binds 1 zinc ion per subunit.</text>
</comment>
<feature type="site" description="Interaction with DNA" evidence="12">
    <location>
        <position position="106"/>
    </location>
</feature>
<evidence type="ECO:0000256" key="3">
    <source>
        <dbReference type="ARBA" id="ARBA00022703"/>
    </source>
</evidence>
<evidence type="ECO:0000256" key="13">
    <source>
        <dbReference type="SAM" id="MobiDB-lite"/>
    </source>
</evidence>
<feature type="binding site" evidence="11">
    <location>
        <position position="165"/>
    </location>
    <ligand>
        <name>Zn(2+)</name>
        <dbReference type="ChEBI" id="CHEBI:29105"/>
    </ligand>
</feature>
<dbReference type="GO" id="GO:0005634">
    <property type="term" value="C:nucleus"/>
    <property type="evidence" value="ECO:0007669"/>
    <property type="project" value="UniProtKB-SubCell"/>
</dbReference>
<dbReference type="PANTHER" id="PTHR11447">
    <property type="entry name" value="CELLULAR TUMOR ANTIGEN P53"/>
    <property type="match status" value="1"/>
</dbReference>
<evidence type="ECO:0000256" key="7">
    <source>
        <dbReference type="ARBA" id="ARBA00023125"/>
    </source>
</evidence>